<dbReference type="Proteomes" id="UP000029964">
    <property type="component" value="Unassembled WGS sequence"/>
</dbReference>
<dbReference type="InterPro" id="IPR052973">
    <property type="entry name" value="Fungal_sec-metab_reg_TF"/>
</dbReference>
<dbReference type="PANTHER" id="PTHR35392:SF3">
    <property type="entry name" value="ZN(2)-C6 FUNGAL-TYPE DOMAIN-CONTAINING PROTEIN"/>
    <property type="match status" value="1"/>
</dbReference>
<feature type="compositionally biased region" description="Polar residues" evidence="2">
    <location>
        <begin position="121"/>
        <end position="138"/>
    </location>
</feature>
<feature type="domain" description="Zn(2)-C6 fungal-type" evidence="3">
    <location>
        <begin position="230"/>
        <end position="268"/>
    </location>
</feature>
<evidence type="ECO:0000313" key="5">
    <source>
        <dbReference type="Proteomes" id="UP000029964"/>
    </source>
</evidence>
<feature type="region of interest" description="Disordered" evidence="2">
    <location>
        <begin position="200"/>
        <end position="222"/>
    </location>
</feature>
<dbReference type="GO" id="GO:0008270">
    <property type="term" value="F:zinc ion binding"/>
    <property type="evidence" value="ECO:0007669"/>
    <property type="project" value="InterPro"/>
</dbReference>
<evidence type="ECO:0000313" key="4">
    <source>
        <dbReference type="EMBL" id="KFH41070.1"/>
    </source>
</evidence>
<evidence type="ECO:0000256" key="2">
    <source>
        <dbReference type="SAM" id="MobiDB-lite"/>
    </source>
</evidence>
<evidence type="ECO:0000259" key="3">
    <source>
        <dbReference type="PROSITE" id="PS50048"/>
    </source>
</evidence>
<dbReference type="HOGENOM" id="CLU_018682_1_1_1"/>
<dbReference type="STRING" id="857340.A0A086SVD8"/>
<dbReference type="AlphaFoldDB" id="A0A086SVD8"/>
<comment type="caution">
    <text evidence="4">The sequence shown here is derived from an EMBL/GenBank/DDBJ whole genome shotgun (WGS) entry which is preliminary data.</text>
</comment>
<dbReference type="PANTHER" id="PTHR35392">
    <property type="entry name" value="ZN(II)2CYS6 TRANSCRIPTION FACTOR (EUROFUNG)-RELATED-RELATED"/>
    <property type="match status" value="1"/>
</dbReference>
<feature type="region of interest" description="Disordered" evidence="2">
    <location>
        <begin position="27"/>
        <end position="48"/>
    </location>
</feature>
<feature type="region of interest" description="Disordered" evidence="2">
    <location>
        <begin position="70"/>
        <end position="113"/>
    </location>
</feature>
<dbReference type="GO" id="GO:0000981">
    <property type="term" value="F:DNA-binding transcription factor activity, RNA polymerase II-specific"/>
    <property type="evidence" value="ECO:0007669"/>
    <property type="project" value="InterPro"/>
</dbReference>
<gene>
    <name evidence="4" type="ORF">ACRE_082200</name>
</gene>
<keyword evidence="5" id="KW-1185">Reference proteome</keyword>
<name>A0A086SVD8_HAPC1</name>
<protein>
    <recommendedName>
        <fullName evidence="3">Zn(2)-C6 fungal-type domain-containing protein</fullName>
    </recommendedName>
</protein>
<reference evidence="5" key="1">
    <citation type="journal article" date="2014" name="Genome Announc.">
        <title>Genome sequence and annotation of Acremonium chrysogenum, producer of the beta-lactam antibiotic cephalosporin C.</title>
        <authorList>
            <person name="Terfehr D."/>
            <person name="Dahlmann T.A."/>
            <person name="Specht T."/>
            <person name="Zadra I."/>
            <person name="Kuernsteiner H."/>
            <person name="Kueck U."/>
        </authorList>
    </citation>
    <scope>NUCLEOTIDE SEQUENCE [LARGE SCALE GENOMIC DNA]</scope>
    <source>
        <strain evidence="5">ATCC 11550 / CBS 779.69 / DSM 880 / IAM 14645 / JCM 23072 / IMI 49137</strain>
    </source>
</reference>
<feature type="compositionally biased region" description="Polar residues" evidence="2">
    <location>
        <begin position="70"/>
        <end position="91"/>
    </location>
</feature>
<dbReference type="PROSITE" id="PS50048">
    <property type="entry name" value="ZN2_CY6_FUNGAL_2"/>
    <property type="match status" value="1"/>
</dbReference>
<proteinExistence type="predicted"/>
<feature type="region of interest" description="Disordered" evidence="2">
    <location>
        <begin position="120"/>
        <end position="139"/>
    </location>
</feature>
<keyword evidence="1" id="KW-0539">Nucleus</keyword>
<sequence>MADLSSLFCPCCGFGWSQPDGYQPIPETPPVLYGPEKPYSTEKPPSMHLLLPDSCDSGTLGLQQQNFLCNNQSPVESPPTQAVASRDQTALSTSPDSGPSPTTIGYYSDRDVKRESRLLPDNSSFLPDQRLDNNSPPDQYSLGFLGTSGSSSLYLHDGGSSSIPQLHHYTAVPSHPAAHGHFTDVRNEIPRQNQQSNFDILQPNQRGGKRGPFKDPNLREQTAQTRRIGSCIRCRMQRIRCEHNSDDPAGPCLTCKKVANTKAGRFPCLRYKISDVRLNKPGQVPGFEWTKRWANSVSDPIQKWASSEIKVIRVSESYSDRYLELRVRQFLPQEGDKLERTWVHGGSRKSVSIPPYALVDIEEGKKAYTSHIHESMNQVFSNVLGRPGGLLYRTYQQTLQCCKDRSTPMESLALLRDTFRLWMAIRFSTKSCFIVGEETLGMPKDILDETSPNPNKIPLPPVLGAQLDLILIHHIQAKLRRQVLERLEKMVSKRKHNTWMVTYLVTFVLLHNTALITAHDASYARKHGMGRRFAREDKVREYHLGANILLAHFHYCNKGVHPFSDECKDQDLRNLAGLEEDQIQFIHATRAYVRRHSK</sequence>
<dbReference type="InterPro" id="IPR001138">
    <property type="entry name" value="Zn2Cys6_DnaBD"/>
</dbReference>
<feature type="compositionally biased region" description="Low complexity" evidence="2">
    <location>
        <begin position="92"/>
        <end position="103"/>
    </location>
</feature>
<accession>A0A086SVD8</accession>
<evidence type="ECO:0000256" key="1">
    <source>
        <dbReference type="ARBA" id="ARBA00023242"/>
    </source>
</evidence>
<organism evidence="4 5">
    <name type="scientific">Hapsidospora chrysogenum (strain ATCC 11550 / CBS 779.69 / DSM 880 / IAM 14645 / JCM 23072 / IMI 49137)</name>
    <name type="common">Acremonium chrysogenum</name>
    <dbReference type="NCBI Taxonomy" id="857340"/>
    <lineage>
        <taxon>Eukaryota</taxon>
        <taxon>Fungi</taxon>
        <taxon>Dikarya</taxon>
        <taxon>Ascomycota</taxon>
        <taxon>Pezizomycotina</taxon>
        <taxon>Sordariomycetes</taxon>
        <taxon>Hypocreomycetidae</taxon>
        <taxon>Hypocreales</taxon>
        <taxon>Bionectriaceae</taxon>
        <taxon>Hapsidospora</taxon>
    </lineage>
</organism>
<dbReference type="OrthoDB" id="3474066at2759"/>
<dbReference type="EMBL" id="JPKY01000148">
    <property type="protein sequence ID" value="KFH41070.1"/>
    <property type="molecule type" value="Genomic_DNA"/>
</dbReference>